<keyword evidence="1" id="KW-0732">Signal</keyword>
<reference evidence="2" key="1">
    <citation type="journal article" date="2020" name="Stud. Mycol.">
        <title>101 Dothideomycetes genomes: a test case for predicting lifestyles and emergence of pathogens.</title>
        <authorList>
            <person name="Haridas S."/>
            <person name="Albert R."/>
            <person name="Binder M."/>
            <person name="Bloem J."/>
            <person name="Labutti K."/>
            <person name="Salamov A."/>
            <person name="Andreopoulos B."/>
            <person name="Baker S."/>
            <person name="Barry K."/>
            <person name="Bills G."/>
            <person name="Bluhm B."/>
            <person name="Cannon C."/>
            <person name="Castanera R."/>
            <person name="Culley D."/>
            <person name="Daum C."/>
            <person name="Ezra D."/>
            <person name="Gonzalez J."/>
            <person name="Henrissat B."/>
            <person name="Kuo A."/>
            <person name="Liang C."/>
            <person name="Lipzen A."/>
            <person name="Lutzoni F."/>
            <person name="Magnuson J."/>
            <person name="Mondo S."/>
            <person name="Nolan M."/>
            <person name="Ohm R."/>
            <person name="Pangilinan J."/>
            <person name="Park H.-J."/>
            <person name="Ramirez L."/>
            <person name="Alfaro M."/>
            <person name="Sun H."/>
            <person name="Tritt A."/>
            <person name="Yoshinaga Y."/>
            <person name="Zwiers L.-H."/>
            <person name="Turgeon B."/>
            <person name="Goodwin S."/>
            <person name="Spatafora J."/>
            <person name="Crous P."/>
            <person name="Grigoriev I."/>
        </authorList>
    </citation>
    <scope>NUCLEOTIDE SEQUENCE</scope>
    <source>
        <strain evidence="2">CBS 675.92</strain>
    </source>
</reference>
<feature type="signal peptide" evidence="1">
    <location>
        <begin position="1"/>
        <end position="23"/>
    </location>
</feature>
<evidence type="ECO:0000256" key="1">
    <source>
        <dbReference type="SAM" id="SignalP"/>
    </source>
</evidence>
<dbReference type="EMBL" id="ML976989">
    <property type="protein sequence ID" value="KAF1957263.1"/>
    <property type="molecule type" value="Genomic_DNA"/>
</dbReference>
<evidence type="ECO:0000313" key="3">
    <source>
        <dbReference type="Proteomes" id="UP000800035"/>
    </source>
</evidence>
<gene>
    <name evidence="2" type="ORF">CC80DRAFT_41434</name>
</gene>
<dbReference type="Proteomes" id="UP000800035">
    <property type="component" value="Unassembled WGS sequence"/>
</dbReference>
<organism evidence="2 3">
    <name type="scientific">Byssothecium circinans</name>
    <dbReference type="NCBI Taxonomy" id="147558"/>
    <lineage>
        <taxon>Eukaryota</taxon>
        <taxon>Fungi</taxon>
        <taxon>Dikarya</taxon>
        <taxon>Ascomycota</taxon>
        <taxon>Pezizomycotina</taxon>
        <taxon>Dothideomycetes</taxon>
        <taxon>Pleosporomycetidae</taxon>
        <taxon>Pleosporales</taxon>
        <taxon>Massarineae</taxon>
        <taxon>Massarinaceae</taxon>
        <taxon>Byssothecium</taxon>
    </lineage>
</organism>
<protein>
    <recommendedName>
        <fullName evidence="4">Secreted protein</fullName>
    </recommendedName>
</protein>
<dbReference type="AlphaFoldDB" id="A0A6A5TWK5"/>
<proteinExistence type="predicted"/>
<keyword evidence="3" id="KW-1185">Reference proteome</keyword>
<evidence type="ECO:0008006" key="4">
    <source>
        <dbReference type="Google" id="ProtNLM"/>
    </source>
</evidence>
<sequence>MSITVHVRIRLRLLLCLINRCSCFVNPVAALGAPFNVFGTGYRRSSQYGASGSAPQHLLTCKEVTGSGQHVNMKTPTRPGELFHVSFSFTLSCSFAPWSVVHQVMQLAHALLAPMCCRTPTSP</sequence>
<feature type="chain" id="PRO_5025381156" description="Secreted protein" evidence="1">
    <location>
        <begin position="24"/>
        <end position="123"/>
    </location>
</feature>
<name>A0A6A5TWK5_9PLEO</name>
<evidence type="ECO:0000313" key="2">
    <source>
        <dbReference type="EMBL" id="KAF1957263.1"/>
    </source>
</evidence>
<accession>A0A6A5TWK5</accession>